<feature type="transmembrane region" description="Helical" evidence="7">
    <location>
        <begin position="73"/>
        <end position="91"/>
    </location>
</feature>
<keyword evidence="4 7" id="KW-1133">Transmembrane helix</keyword>
<gene>
    <name evidence="9" type="ORF">DLK05_12320</name>
</gene>
<feature type="transmembrane region" description="Helical" evidence="7">
    <location>
        <begin position="164"/>
        <end position="181"/>
    </location>
</feature>
<dbReference type="GO" id="GO:0005886">
    <property type="term" value="C:plasma membrane"/>
    <property type="evidence" value="ECO:0007669"/>
    <property type="project" value="TreeGrafter"/>
</dbReference>
<evidence type="ECO:0000313" key="10">
    <source>
        <dbReference type="Proteomes" id="UP000282985"/>
    </source>
</evidence>
<sequence length="227" mass="26427">MSWMRKNWAWILVVIIAIVPLINIFSAISLNFTNRSFDFILFDDYELPDHLAEQLGRDVIPGVKIAIHQTGEWAIRWMIAVLLISPFRIVFGTKNNLYVRQAMGISSGVYVTLHFFFFLYSEGILAVFSEFNLVFGLIASLIILILMITSNRKSMKFLKKGWKKIHRFVFVAISLSILHVVLLEKGWALYAIVFVMGLIVRYKPIRYRLETSRIRVPCKKLIQQKIR</sequence>
<feature type="transmembrane region" description="Helical" evidence="7">
    <location>
        <begin position="133"/>
        <end position="152"/>
    </location>
</feature>
<evidence type="ECO:0000256" key="7">
    <source>
        <dbReference type="SAM" id="Phobius"/>
    </source>
</evidence>
<evidence type="ECO:0000256" key="5">
    <source>
        <dbReference type="ARBA" id="ARBA00023004"/>
    </source>
</evidence>
<evidence type="ECO:0000256" key="3">
    <source>
        <dbReference type="ARBA" id="ARBA00022692"/>
    </source>
</evidence>
<comment type="subcellular location">
    <subcellularLocation>
        <location evidence="1">Membrane</location>
        <topology evidence="1">Multi-pass membrane protein</topology>
    </subcellularLocation>
</comment>
<keyword evidence="3 7" id="KW-0812">Transmembrane</keyword>
<dbReference type="PANTHER" id="PTHR36964">
    <property type="entry name" value="PROTEIN-METHIONINE-SULFOXIDE REDUCTASE HEME-BINDING SUBUNIT MSRQ"/>
    <property type="match status" value="1"/>
</dbReference>
<dbReference type="PANTHER" id="PTHR36964:SF1">
    <property type="entry name" value="PROTEIN-METHIONINE-SULFOXIDE REDUCTASE HEME-BINDING SUBUNIT MSRQ"/>
    <property type="match status" value="1"/>
</dbReference>
<dbReference type="InterPro" id="IPR013130">
    <property type="entry name" value="Fe3_Rdtase_TM_dom"/>
</dbReference>
<dbReference type="GO" id="GO:0020037">
    <property type="term" value="F:heme binding"/>
    <property type="evidence" value="ECO:0007669"/>
    <property type="project" value="TreeGrafter"/>
</dbReference>
<evidence type="ECO:0000256" key="4">
    <source>
        <dbReference type="ARBA" id="ARBA00022989"/>
    </source>
</evidence>
<keyword evidence="10" id="KW-1185">Reference proteome</keyword>
<evidence type="ECO:0000256" key="2">
    <source>
        <dbReference type="ARBA" id="ARBA00022448"/>
    </source>
</evidence>
<dbReference type="AlphaFoldDB" id="A0A434AGT9"/>
<dbReference type="InterPro" id="IPR022837">
    <property type="entry name" value="MsrQ-like"/>
</dbReference>
<feature type="transmembrane region" description="Helical" evidence="7">
    <location>
        <begin position="103"/>
        <end position="121"/>
    </location>
</feature>
<accession>A0A434AGT9</accession>
<name>A0A434AGT9_9BACT</name>
<feature type="transmembrane region" description="Helical" evidence="7">
    <location>
        <begin position="7"/>
        <end position="28"/>
    </location>
</feature>
<evidence type="ECO:0000259" key="8">
    <source>
        <dbReference type="Pfam" id="PF01794"/>
    </source>
</evidence>
<feature type="domain" description="Ferric oxidoreductase" evidence="8">
    <location>
        <begin position="70"/>
        <end position="175"/>
    </location>
</feature>
<proteinExistence type="predicted"/>
<keyword evidence="2" id="KW-0813">Transport</keyword>
<comment type="caution">
    <text evidence="9">The sequence shown here is derived from an EMBL/GenBank/DDBJ whole genome shotgun (WGS) entry which is preliminary data.</text>
</comment>
<dbReference type="OrthoDB" id="1115964at2"/>
<protein>
    <submittedName>
        <fullName evidence="9">Ferric reductase</fullName>
    </submittedName>
</protein>
<evidence type="ECO:0000256" key="6">
    <source>
        <dbReference type="ARBA" id="ARBA00023136"/>
    </source>
</evidence>
<evidence type="ECO:0000256" key="1">
    <source>
        <dbReference type="ARBA" id="ARBA00004141"/>
    </source>
</evidence>
<evidence type="ECO:0000313" key="9">
    <source>
        <dbReference type="EMBL" id="RUT73606.1"/>
    </source>
</evidence>
<dbReference type="EMBL" id="RJJX01000018">
    <property type="protein sequence ID" value="RUT73606.1"/>
    <property type="molecule type" value="Genomic_DNA"/>
</dbReference>
<keyword evidence="6 7" id="KW-0472">Membrane</keyword>
<reference evidence="9 10" key="1">
    <citation type="submission" date="2018-11" db="EMBL/GenBank/DDBJ databases">
        <title>Parancylomarina longa gen. nov., sp. nov., isolated from sediments of southern Okinawa.</title>
        <authorList>
            <person name="Fu T."/>
        </authorList>
    </citation>
    <scope>NUCLEOTIDE SEQUENCE [LARGE SCALE GENOMIC DNA]</scope>
    <source>
        <strain evidence="9 10">T3-2 S1-C</strain>
    </source>
</reference>
<dbReference type="GO" id="GO:0016679">
    <property type="term" value="F:oxidoreductase activity, acting on diphenols and related substances as donors"/>
    <property type="evidence" value="ECO:0007669"/>
    <property type="project" value="TreeGrafter"/>
</dbReference>
<organism evidence="9 10">
    <name type="scientific">Ancylomarina longa</name>
    <dbReference type="NCBI Taxonomy" id="2487017"/>
    <lineage>
        <taxon>Bacteria</taxon>
        <taxon>Pseudomonadati</taxon>
        <taxon>Bacteroidota</taxon>
        <taxon>Bacteroidia</taxon>
        <taxon>Marinilabiliales</taxon>
        <taxon>Marinifilaceae</taxon>
        <taxon>Ancylomarina</taxon>
    </lineage>
</organism>
<dbReference type="Proteomes" id="UP000282985">
    <property type="component" value="Unassembled WGS sequence"/>
</dbReference>
<dbReference type="GO" id="GO:0010181">
    <property type="term" value="F:FMN binding"/>
    <property type="evidence" value="ECO:0007669"/>
    <property type="project" value="TreeGrafter"/>
</dbReference>
<feature type="transmembrane region" description="Helical" evidence="7">
    <location>
        <begin position="187"/>
        <end position="205"/>
    </location>
</feature>
<keyword evidence="5" id="KW-0408">Iron</keyword>
<dbReference type="Pfam" id="PF01794">
    <property type="entry name" value="Ferric_reduct"/>
    <property type="match status" value="1"/>
</dbReference>